<dbReference type="GeneID" id="98178448"/>
<sequence>MVLLTMTPSIVEGLQTWNGLSRPQQEKFPWWSEKPPLELAAVGNPISHSQVVGLWMALKGVGNREYSLEKLLKGSMVYVPPPPLKPEPSDEYKALMAQLRREEEQRAYECMTNPPPPMETFSQQFPNGTKIAQTFAAVNRPARDADIGDDEVTFNDIHRQLMLILNFLASILGVAASLWILARWWSTPARLFLTMGGSILVGIAEVAVYSGYVWHLAEVKKKDKTFKEVKEIVQTWTVGADHEPVTISGGSLLEDANLRGRERD</sequence>
<evidence type="ECO:0000313" key="8">
    <source>
        <dbReference type="Proteomes" id="UP001628179"/>
    </source>
</evidence>
<organism evidence="7 8">
    <name type="scientific">Madurella fahalii</name>
    <dbReference type="NCBI Taxonomy" id="1157608"/>
    <lineage>
        <taxon>Eukaryota</taxon>
        <taxon>Fungi</taxon>
        <taxon>Dikarya</taxon>
        <taxon>Ascomycota</taxon>
        <taxon>Pezizomycotina</taxon>
        <taxon>Sordariomycetes</taxon>
        <taxon>Sordariomycetidae</taxon>
        <taxon>Sordariales</taxon>
        <taxon>Sordariales incertae sedis</taxon>
        <taxon>Madurella</taxon>
    </lineage>
</organism>
<feature type="transmembrane region" description="Helical" evidence="6">
    <location>
        <begin position="191"/>
        <end position="214"/>
    </location>
</feature>
<keyword evidence="5 6" id="KW-0472">Membrane</keyword>
<evidence type="ECO:0000256" key="1">
    <source>
        <dbReference type="ARBA" id="ARBA00004477"/>
    </source>
</evidence>
<dbReference type="RefSeq" id="XP_070919226.1">
    <property type="nucleotide sequence ID" value="XM_071063125.1"/>
</dbReference>
<evidence type="ECO:0000256" key="6">
    <source>
        <dbReference type="SAM" id="Phobius"/>
    </source>
</evidence>
<accession>A0ABQ0GIA8</accession>
<dbReference type="PANTHER" id="PTHR31394:SF1">
    <property type="entry name" value="TRANSMEMBRANE PROTEIN 199"/>
    <property type="match status" value="1"/>
</dbReference>
<evidence type="ECO:0000256" key="5">
    <source>
        <dbReference type="ARBA" id="ARBA00023136"/>
    </source>
</evidence>
<reference evidence="7 8" key="1">
    <citation type="submission" date="2024-09" db="EMBL/GenBank/DDBJ databases">
        <title>Itraconazole resistance in Madurella fahalii resulting from another homologue of gene encoding cytochrome P450 14-alpha sterol demethylase (CYP51).</title>
        <authorList>
            <person name="Yoshioka I."/>
            <person name="Fahal A.H."/>
            <person name="Kaneko S."/>
            <person name="Yaguchi T."/>
        </authorList>
    </citation>
    <scope>NUCLEOTIDE SEQUENCE [LARGE SCALE GENOMIC DNA]</scope>
    <source>
        <strain evidence="7 8">IFM 68171</strain>
    </source>
</reference>
<dbReference type="EMBL" id="BAAFSV010000004">
    <property type="protein sequence ID" value="GAB1317495.1"/>
    <property type="molecule type" value="Genomic_DNA"/>
</dbReference>
<keyword evidence="2 6" id="KW-0812">Transmembrane</keyword>
<protein>
    <recommendedName>
        <fullName evidence="9">ATPase, vacuolar ER assembly factor, Vma12</fullName>
    </recommendedName>
</protein>
<evidence type="ECO:0000256" key="4">
    <source>
        <dbReference type="ARBA" id="ARBA00022989"/>
    </source>
</evidence>
<evidence type="ECO:0000256" key="2">
    <source>
        <dbReference type="ARBA" id="ARBA00022692"/>
    </source>
</evidence>
<gene>
    <name evidence="7" type="ORF">MFIFM68171_07705</name>
</gene>
<keyword evidence="4 6" id="KW-1133">Transmembrane helix</keyword>
<comment type="caution">
    <text evidence="7">The sequence shown here is derived from an EMBL/GenBank/DDBJ whole genome shotgun (WGS) entry which is preliminary data.</text>
</comment>
<keyword evidence="8" id="KW-1185">Reference proteome</keyword>
<dbReference type="Proteomes" id="UP001628179">
    <property type="component" value="Unassembled WGS sequence"/>
</dbReference>
<keyword evidence="3" id="KW-0256">Endoplasmic reticulum</keyword>
<dbReference type="PANTHER" id="PTHR31394">
    <property type="entry name" value="TRANSMEMBRANE PROTEIN 199"/>
    <property type="match status" value="1"/>
</dbReference>
<feature type="transmembrane region" description="Helical" evidence="6">
    <location>
        <begin position="163"/>
        <end position="185"/>
    </location>
</feature>
<dbReference type="Pfam" id="PF11712">
    <property type="entry name" value="Vma12"/>
    <property type="match status" value="1"/>
</dbReference>
<dbReference type="InterPro" id="IPR021013">
    <property type="entry name" value="ATPase_Vma12"/>
</dbReference>
<evidence type="ECO:0008006" key="9">
    <source>
        <dbReference type="Google" id="ProtNLM"/>
    </source>
</evidence>
<name>A0ABQ0GIA8_9PEZI</name>
<evidence type="ECO:0000256" key="3">
    <source>
        <dbReference type="ARBA" id="ARBA00022824"/>
    </source>
</evidence>
<proteinExistence type="predicted"/>
<comment type="subcellular location">
    <subcellularLocation>
        <location evidence="1">Endoplasmic reticulum membrane</location>
        <topology evidence="1">Multi-pass membrane protein</topology>
    </subcellularLocation>
</comment>
<evidence type="ECO:0000313" key="7">
    <source>
        <dbReference type="EMBL" id="GAB1317495.1"/>
    </source>
</evidence>